<comment type="caution">
    <text evidence="1">The sequence shown here is derived from an EMBL/GenBank/DDBJ whole genome shotgun (WGS) entry which is preliminary data.</text>
</comment>
<gene>
    <name evidence="1" type="ORF">V1478_018149</name>
</gene>
<evidence type="ECO:0000313" key="1">
    <source>
        <dbReference type="EMBL" id="KAL2712626.1"/>
    </source>
</evidence>
<name>A0ABD1ZWR4_VESSQ</name>
<dbReference type="Proteomes" id="UP001607302">
    <property type="component" value="Unassembled WGS sequence"/>
</dbReference>
<reference evidence="1 2" key="1">
    <citation type="journal article" date="2024" name="Ann. Entomol. Soc. Am.">
        <title>Genomic analyses of the southern and eastern yellowjacket wasps (Hymenoptera: Vespidae) reveal evolutionary signatures of social life.</title>
        <authorList>
            <person name="Catto M.A."/>
            <person name="Caine P.B."/>
            <person name="Orr S.E."/>
            <person name="Hunt B.G."/>
            <person name="Goodisman M.A.D."/>
        </authorList>
    </citation>
    <scope>NUCLEOTIDE SEQUENCE [LARGE SCALE GENOMIC DNA]</scope>
    <source>
        <strain evidence="1">233</strain>
        <tissue evidence="1">Head and thorax</tissue>
    </source>
</reference>
<accession>A0ABD1ZWR4</accession>
<keyword evidence="2" id="KW-1185">Reference proteome</keyword>
<evidence type="ECO:0008006" key="3">
    <source>
        <dbReference type="Google" id="ProtNLM"/>
    </source>
</evidence>
<organism evidence="1 2">
    <name type="scientific">Vespula squamosa</name>
    <name type="common">Southern yellow jacket</name>
    <name type="synonym">Wasp</name>
    <dbReference type="NCBI Taxonomy" id="30214"/>
    <lineage>
        <taxon>Eukaryota</taxon>
        <taxon>Metazoa</taxon>
        <taxon>Ecdysozoa</taxon>
        <taxon>Arthropoda</taxon>
        <taxon>Hexapoda</taxon>
        <taxon>Insecta</taxon>
        <taxon>Pterygota</taxon>
        <taxon>Neoptera</taxon>
        <taxon>Endopterygota</taxon>
        <taxon>Hymenoptera</taxon>
        <taxon>Apocrita</taxon>
        <taxon>Aculeata</taxon>
        <taxon>Vespoidea</taxon>
        <taxon>Vespidae</taxon>
        <taxon>Vespinae</taxon>
        <taxon>Vespula</taxon>
    </lineage>
</organism>
<dbReference type="EMBL" id="JAUDFV010000166">
    <property type="protein sequence ID" value="KAL2712626.1"/>
    <property type="molecule type" value="Genomic_DNA"/>
</dbReference>
<protein>
    <recommendedName>
        <fullName evidence="3">Secreted protein</fullName>
    </recommendedName>
</protein>
<proteinExistence type="predicted"/>
<dbReference type="AlphaFoldDB" id="A0ABD1ZWR4"/>
<sequence>MRYMNFFRKLTAPYLIFSFHRLLARARARTHTHTPDTNQNIITIIIEYKCYANKNLLNQLAVIDEYTRHGEMSIFCVTTSILVVKSSYHLLFKLIMKLLIS</sequence>
<evidence type="ECO:0000313" key="2">
    <source>
        <dbReference type="Proteomes" id="UP001607302"/>
    </source>
</evidence>